<evidence type="ECO:0000313" key="2">
    <source>
        <dbReference type="EMBL" id="ABG52178.1"/>
    </source>
</evidence>
<sequence length="110" mass="12192">MVKLSSKNLSQFTFNGGANRVGKTLSFDPDEKRGSAFYFKKIKLGKDTSFQTNFRYQPEWSPSLTFMLQNDPRQDNALSSTVASGSYGIASSIGIELDGYSGRDVTALFR</sequence>
<proteinExistence type="predicted"/>
<accession>Q10ZZ6</accession>
<feature type="region of interest" description="Disordered" evidence="1">
    <location>
        <begin position="1"/>
        <end position="31"/>
    </location>
</feature>
<dbReference type="Gene3D" id="2.60.120.200">
    <property type="match status" value="1"/>
</dbReference>
<gene>
    <name evidence="2" type="ordered locus">Tery_3026</name>
</gene>
<protein>
    <submittedName>
        <fullName evidence="2">Uncharacterized protein</fullName>
    </submittedName>
</protein>
<dbReference type="RefSeq" id="WP_011612531.1">
    <property type="nucleotide sequence ID" value="NC_008312.1"/>
</dbReference>
<dbReference type="HOGENOM" id="CLU_2169972_0_0_3"/>
<name>Q10ZZ6_TRIEI</name>
<dbReference type="AlphaFoldDB" id="Q10ZZ6"/>
<feature type="compositionally biased region" description="Polar residues" evidence="1">
    <location>
        <begin position="1"/>
        <end position="16"/>
    </location>
</feature>
<evidence type="ECO:0000256" key="1">
    <source>
        <dbReference type="SAM" id="MobiDB-lite"/>
    </source>
</evidence>
<dbReference type="EMBL" id="CP000393">
    <property type="protein sequence ID" value="ABG52178.1"/>
    <property type="molecule type" value="Genomic_DNA"/>
</dbReference>
<organism evidence="2">
    <name type="scientific">Trichodesmium erythraeum (strain IMS101)</name>
    <dbReference type="NCBI Taxonomy" id="203124"/>
    <lineage>
        <taxon>Bacteria</taxon>
        <taxon>Bacillati</taxon>
        <taxon>Cyanobacteriota</taxon>
        <taxon>Cyanophyceae</taxon>
        <taxon>Oscillatoriophycideae</taxon>
        <taxon>Oscillatoriales</taxon>
        <taxon>Microcoleaceae</taxon>
        <taxon>Trichodesmium</taxon>
    </lineage>
</organism>
<reference evidence="2" key="1">
    <citation type="submission" date="2006-06" db="EMBL/GenBank/DDBJ databases">
        <title>Complete sequence of Trichodesmium erythraeum IMS101.</title>
        <authorList>
            <consortium name="US DOE Joint Genome Institute"/>
            <person name="Copeland A."/>
            <person name="Lucas S."/>
            <person name="Lapidus A."/>
            <person name="Barry K."/>
            <person name="Detter J.C."/>
            <person name="Glavina del Rio T."/>
            <person name="Hammon N."/>
            <person name="Israni S."/>
            <person name="Dalin E."/>
            <person name="Tice H."/>
            <person name="Pitluck S."/>
            <person name="Kiss H."/>
            <person name="Munk A.C."/>
            <person name="Brettin T."/>
            <person name="Bruce D."/>
            <person name="Han C."/>
            <person name="Tapia R."/>
            <person name="Gilna P."/>
            <person name="Schmutz J."/>
            <person name="Larimer F."/>
            <person name="Land M."/>
            <person name="Hauser L."/>
            <person name="Kyrpides N."/>
            <person name="Kim E."/>
            <person name="Richardson P."/>
        </authorList>
    </citation>
    <scope>NUCLEOTIDE SEQUENCE [LARGE SCALE GENOMIC DNA]</scope>
    <source>
        <strain evidence="2">IMS101</strain>
    </source>
</reference>
<dbReference type="KEGG" id="ter:Tery_3026"/>